<comment type="caution">
    <text evidence="1">The sequence shown here is derived from an EMBL/GenBank/DDBJ whole genome shotgun (WGS) entry which is preliminary data.</text>
</comment>
<organism evidence="1 2">
    <name type="scientific">Pseudomonas marginalis</name>
    <name type="common">Pseudomonas panacis</name>
    <dbReference type="NCBI Taxonomy" id="298"/>
    <lineage>
        <taxon>Bacteria</taxon>
        <taxon>Pseudomonadati</taxon>
        <taxon>Pseudomonadota</taxon>
        <taxon>Gammaproteobacteria</taxon>
        <taxon>Pseudomonadales</taxon>
        <taxon>Pseudomonadaceae</taxon>
        <taxon>Pseudomonas</taxon>
    </lineage>
</organism>
<name>A0A9X5QJV2_PSEMA</name>
<reference evidence="1 2" key="1">
    <citation type="submission" date="2015-09" db="EMBL/GenBank/DDBJ databases">
        <title>Genome sequence of Pseudomonas marginalis ICMP 3553.</title>
        <authorList>
            <person name="Visnovsky S."/>
            <person name="Lu A."/>
            <person name="Panda P."/>
            <person name="Pitman A."/>
        </authorList>
    </citation>
    <scope>NUCLEOTIDE SEQUENCE [LARGE SCALE GENOMIC DNA]</scope>
    <source>
        <strain evidence="1 2">ICMP 3553</strain>
    </source>
</reference>
<evidence type="ECO:0000313" key="1">
    <source>
        <dbReference type="EMBL" id="OAJ48430.1"/>
    </source>
</evidence>
<protein>
    <submittedName>
        <fullName evidence="1">Uncharacterized protein</fullName>
    </submittedName>
</protein>
<dbReference type="AlphaFoldDB" id="A0A9X5QJV2"/>
<dbReference type="EMBL" id="LKEG01000041">
    <property type="protein sequence ID" value="OAJ48430.1"/>
    <property type="molecule type" value="Genomic_DNA"/>
</dbReference>
<dbReference type="Proteomes" id="UP000077563">
    <property type="component" value="Unassembled WGS sequence"/>
</dbReference>
<proteinExistence type="predicted"/>
<gene>
    <name evidence="1" type="ORF">AO064_13905</name>
</gene>
<sequence>MAVCLLMPLWLSHCYREQAPSHSLISIHQVDISPRLTRRPAGLPTLQSLRSASVVLRGAEDQKPKQGAAALEPTGIAFVDRGPNVGGGLPPMAVCLLMHLWLSHCYRGQAPSHSLISIHQLDISPRLTRRPAGLPTLQSLRSASVGLRGAEGQKPKPKQGAAALEPTGIAIVDRGSNVGGGLPPMAVYQLMQIWLSHCYREQAPSHKLISIHQVDISLLLICL</sequence>
<evidence type="ECO:0000313" key="2">
    <source>
        <dbReference type="Proteomes" id="UP000077563"/>
    </source>
</evidence>
<accession>A0A9X5QJV2</accession>